<gene>
    <name evidence="2" type="ORF">HLH33_12990</name>
</gene>
<evidence type="ECO:0000313" key="3">
    <source>
        <dbReference type="Proteomes" id="UP000550787"/>
    </source>
</evidence>
<name>A0A7W4NMU5_GLUDI</name>
<reference evidence="2 3" key="1">
    <citation type="submission" date="2020-04" db="EMBL/GenBank/DDBJ databases">
        <title>Description of novel Gluconacetobacter.</title>
        <authorList>
            <person name="Sombolestani A."/>
        </authorList>
    </citation>
    <scope>NUCLEOTIDE SEQUENCE [LARGE SCALE GENOMIC DNA]</scope>
    <source>
        <strain evidence="2 3">LMG 7603</strain>
    </source>
</reference>
<sequence length="317" mass="35093">MARSVATERRMLQMAATDIRLLELGDTLAMLWVRLVAFILEHGSDGVFVAGHDGAPTLAGIATFRFRLDETQLKTYLETYAETRLITWDETRGAIGLPDILMPSRRVLASRENGKKGGRPRNSDRITPQNDPRQRHAIMPIAGGRTVQPETQTETHETSRAHKLSLACTDQSQDKLQARIETCFQATGRKAFDAAGFDIAKDRADWGIVRQYVADALRAGLNEDEAERLILGEIARVTARVGEKGGRPSHLGYFKPAIAQAIARRDVPAPVLSSAADYEAKRAYDEAQRAWVRDQIDGKETPEPMLSDFLARARSAA</sequence>
<organism evidence="2 3">
    <name type="scientific">Gluconacetobacter diazotrophicus</name>
    <name type="common">Acetobacter diazotrophicus</name>
    <dbReference type="NCBI Taxonomy" id="33996"/>
    <lineage>
        <taxon>Bacteria</taxon>
        <taxon>Pseudomonadati</taxon>
        <taxon>Pseudomonadota</taxon>
        <taxon>Alphaproteobacteria</taxon>
        <taxon>Acetobacterales</taxon>
        <taxon>Acetobacteraceae</taxon>
        <taxon>Gluconacetobacter</taxon>
    </lineage>
</organism>
<dbReference type="Proteomes" id="UP000550787">
    <property type="component" value="Unassembled WGS sequence"/>
</dbReference>
<comment type="caution">
    <text evidence="2">The sequence shown here is derived from an EMBL/GenBank/DDBJ whole genome shotgun (WGS) entry which is preliminary data.</text>
</comment>
<dbReference type="EMBL" id="JABEQG010000026">
    <property type="protein sequence ID" value="MBB2157215.1"/>
    <property type="molecule type" value="Genomic_DNA"/>
</dbReference>
<dbReference type="AlphaFoldDB" id="A0A7W4NMU5"/>
<proteinExistence type="predicted"/>
<protein>
    <recommendedName>
        <fullName evidence="4">Phage protein</fullName>
    </recommendedName>
</protein>
<feature type="region of interest" description="Disordered" evidence="1">
    <location>
        <begin position="111"/>
        <end position="135"/>
    </location>
</feature>
<evidence type="ECO:0000313" key="2">
    <source>
        <dbReference type="EMBL" id="MBB2157215.1"/>
    </source>
</evidence>
<evidence type="ECO:0008006" key="4">
    <source>
        <dbReference type="Google" id="ProtNLM"/>
    </source>
</evidence>
<evidence type="ECO:0000256" key="1">
    <source>
        <dbReference type="SAM" id="MobiDB-lite"/>
    </source>
</evidence>
<dbReference type="RefSeq" id="WP_183116093.1">
    <property type="nucleotide sequence ID" value="NZ_JABEQG010000026.1"/>
</dbReference>
<accession>A0A7W4NMU5</accession>